<reference evidence="1" key="1">
    <citation type="submission" date="2015-04" db="EMBL/GenBank/DDBJ databases">
        <title>The genome sequence of the plant pathogenic Rhizarian Plasmodiophora brassicae reveals insights in its biotrophic life cycle and the origin of chitin synthesis.</title>
        <authorList>
            <person name="Schwelm A."/>
            <person name="Fogelqvist J."/>
            <person name="Knaust A."/>
            <person name="Julke S."/>
            <person name="Lilja T."/>
            <person name="Dhandapani V."/>
            <person name="Bonilla-Rosso G."/>
            <person name="Karlsson M."/>
            <person name="Shevchenko A."/>
            <person name="Choi S.R."/>
            <person name="Kim H.G."/>
            <person name="Park J.Y."/>
            <person name="Lim Y.P."/>
            <person name="Ludwig-Muller J."/>
            <person name="Dixelius C."/>
        </authorList>
    </citation>
    <scope>NUCLEOTIDE SEQUENCE</scope>
    <source>
        <tissue evidence="1">Potato root galls</tissue>
    </source>
</reference>
<accession>A0A0H5QUI2</accession>
<organism evidence="1">
    <name type="scientific">Spongospora subterranea</name>
    <dbReference type="NCBI Taxonomy" id="70186"/>
    <lineage>
        <taxon>Eukaryota</taxon>
        <taxon>Sar</taxon>
        <taxon>Rhizaria</taxon>
        <taxon>Endomyxa</taxon>
        <taxon>Phytomyxea</taxon>
        <taxon>Plasmodiophorida</taxon>
        <taxon>Plasmodiophoridae</taxon>
        <taxon>Spongospora</taxon>
    </lineage>
</organism>
<evidence type="ECO:0000313" key="1">
    <source>
        <dbReference type="EMBL" id="CRZ05668.1"/>
    </source>
</evidence>
<sequence length="406" mass="45049">MQRSLIYKDIVVDDPPLQGIPKPYVPKPLQPHTGLEINYDAYDDPSQLRAFLANISSGADVDQNRLNVRAGGTIVGVPSIESLLPLVQDGTLHQVLQGLPLSILNNIYKEISDRQLESSYCDIHNIPELVINRVEAGDEELLQPIMMSMHSYGDASSPSPFAAVAIKDYIGDLMRRIVAVMPRPLTIDKLMSLFPLQTPAFQHWWSAKQEAKNVGQQVAHQDMASSSEDVDSDFDNEIALEPASSSTPNLPSNIEEYFDLTNNGRFSRSPLLYEITAPSSFSDGLVFGPKTRLNFNMLREKSMSMSEYNFYSKCRQASLVGIKTRPVFIRWIGLDSKALFPASGSVRNKIVSFLGFIAHDHIGAIIELARSVHDPSSDNQLTYWEVCDAVQALRSMKSTVGPVSSF</sequence>
<proteinExistence type="predicted"/>
<protein>
    <recommendedName>
        <fullName evidence="2">EF-hand domain-containing protein</fullName>
    </recommendedName>
</protein>
<dbReference type="EMBL" id="HACM01005226">
    <property type="protein sequence ID" value="CRZ05668.1"/>
    <property type="molecule type" value="Transcribed_RNA"/>
</dbReference>
<dbReference type="AlphaFoldDB" id="A0A0H5QUI2"/>
<name>A0A0H5QUI2_9EUKA</name>
<evidence type="ECO:0008006" key="2">
    <source>
        <dbReference type="Google" id="ProtNLM"/>
    </source>
</evidence>